<dbReference type="PANTHER" id="PTHR43673">
    <property type="entry name" value="NAD(P)H NITROREDUCTASE YDGI-RELATED"/>
    <property type="match status" value="1"/>
</dbReference>
<evidence type="ECO:0000313" key="8">
    <source>
        <dbReference type="Proteomes" id="UP000192343"/>
    </source>
</evidence>
<keyword evidence="4" id="KW-0288">FMN</keyword>
<evidence type="ECO:0000256" key="2">
    <source>
        <dbReference type="ARBA" id="ARBA00007118"/>
    </source>
</evidence>
<name>A0A1Y1S0I9_9SPIO</name>
<dbReference type="AlphaFoldDB" id="A0A1Y1S0I9"/>
<dbReference type="EMBL" id="MWQY01000004">
    <property type="protein sequence ID" value="ORC36873.1"/>
    <property type="molecule type" value="Genomic_DNA"/>
</dbReference>
<accession>A0A1Y1S0I9</accession>
<dbReference type="GO" id="GO:0016491">
    <property type="term" value="F:oxidoreductase activity"/>
    <property type="evidence" value="ECO:0007669"/>
    <property type="project" value="UniProtKB-KW"/>
</dbReference>
<dbReference type="SUPFAM" id="SSF55469">
    <property type="entry name" value="FMN-dependent nitroreductase-like"/>
    <property type="match status" value="1"/>
</dbReference>
<keyword evidence="3" id="KW-0285">Flavoprotein</keyword>
<evidence type="ECO:0000256" key="5">
    <source>
        <dbReference type="ARBA" id="ARBA00023002"/>
    </source>
</evidence>
<evidence type="ECO:0000256" key="4">
    <source>
        <dbReference type="ARBA" id="ARBA00022643"/>
    </source>
</evidence>
<dbReference type="CDD" id="cd02150">
    <property type="entry name" value="nitroreductase"/>
    <property type="match status" value="1"/>
</dbReference>
<organism evidence="7 8">
    <name type="scientific">Marispirochaeta aestuarii</name>
    <dbReference type="NCBI Taxonomy" id="1963862"/>
    <lineage>
        <taxon>Bacteria</taxon>
        <taxon>Pseudomonadati</taxon>
        <taxon>Spirochaetota</taxon>
        <taxon>Spirochaetia</taxon>
        <taxon>Spirochaetales</taxon>
        <taxon>Spirochaetaceae</taxon>
        <taxon>Marispirochaeta</taxon>
    </lineage>
</organism>
<feature type="domain" description="Nitroreductase" evidence="6">
    <location>
        <begin position="71"/>
        <end position="156"/>
    </location>
</feature>
<evidence type="ECO:0000259" key="6">
    <source>
        <dbReference type="Pfam" id="PF00881"/>
    </source>
</evidence>
<dbReference type="RefSeq" id="WP_083048708.1">
    <property type="nucleotide sequence ID" value="NZ_MWQY01000004.1"/>
</dbReference>
<proteinExistence type="inferred from homology"/>
<dbReference type="OrthoDB" id="9812105at2"/>
<comment type="cofactor">
    <cofactor evidence="1">
        <name>FMN</name>
        <dbReference type="ChEBI" id="CHEBI:58210"/>
    </cofactor>
</comment>
<keyword evidence="5" id="KW-0560">Oxidoreductase</keyword>
<gene>
    <name evidence="7" type="ORF">B4O97_04405</name>
</gene>
<sequence>MSKPEDNPALDCIFGRRSIRKYTGQPVEDEKIEILLKAAMAAPSAVAKDPWRFVLVRDRENLRNLSRGLPNGRFLSDAALGIVVCGDRNAAHGGLEGYMVQDCTAALENMLIAAHQLGLGTCWLGIYPREERQKHIADVLKLPKGVEALAAVAVGYPGEERSPRTRYKESFVHYETW</sequence>
<evidence type="ECO:0000256" key="1">
    <source>
        <dbReference type="ARBA" id="ARBA00001917"/>
    </source>
</evidence>
<feature type="domain" description="Nitroreductase" evidence="6">
    <location>
        <begin position="14"/>
        <end position="64"/>
    </location>
</feature>
<dbReference type="InterPro" id="IPR029479">
    <property type="entry name" value="Nitroreductase"/>
</dbReference>
<dbReference type="Pfam" id="PF00881">
    <property type="entry name" value="Nitroreductase"/>
    <property type="match status" value="2"/>
</dbReference>
<dbReference type="Proteomes" id="UP000192343">
    <property type="component" value="Unassembled WGS sequence"/>
</dbReference>
<reference evidence="7 8" key="1">
    <citation type="submission" date="2017-03" db="EMBL/GenBank/DDBJ databases">
        <title>Draft Genome sequence of Marispirochaeta sp. strain JC444.</title>
        <authorList>
            <person name="Shivani Y."/>
            <person name="Subhash Y."/>
            <person name="Sasikala C."/>
            <person name="Ramana C."/>
        </authorList>
    </citation>
    <scope>NUCLEOTIDE SEQUENCE [LARGE SCALE GENOMIC DNA]</scope>
    <source>
        <strain evidence="7 8">JC444</strain>
    </source>
</reference>
<dbReference type="Gene3D" id="3.40.109.10">
    <property type="entry name" value="NADH Oxidase"/>
    <property type="match status" value="1"/>
</dbReference>
<protein>
    <submittedName>
        <fullName evidence="7">Nitroreductase family protein</fullName>
    </submittedName>
</protein>
<dbReference type="PANTHER" id="PTHR43673:SF2">
    <property type="entry name" value="NITROREDUCTASE"/>
    <property type="match status" value="1"/>
</dbReference>
<evidence type="ECO:0000313" key="7">
    <source>
        <dbReference type="EMBL" id="ORC36873.1"/>
    </source>
</evidence>
<comment type="caution">
    <text evidence="7">The sequence shown here is derived from an EMBL/GenBank/DDBJ whole genome shotgun (WGS) entry which is preliminary data.</text>
</comment>
<keyword evidence="8" id="KW-1185">Reference proteome</keyword>
<dbReference type="InterPro" id="IPR000415">
    <property type="entry name" value="Nitroreductase-like"/>
</dbReference>
<comment type="similarity">
    <text evidence="2">Belongs to the nitroreductase family.</text>
</comment>
<dbReference type="STRING" id="1963862.B4O97_04405"/>
<evidence type="ECO:0000256" key="3">
    <source>
        <dbReference type="ARBA" id="ARBA00022630"/>
    </source>
</evidence>